<evidence type="ECO:0000256" key="7">
    <source>
        <dbReference type="ARBA" id="ARBA00023054"/>
    </source>
</evidence>
<keyword evidence="3 13" id="KW-0812">Transmembrane</keyword>
<dbReference type="Proteomes" id="UP001189122">
    <property type="component" value="Unassembled WGS sequence"/>
</dbReference>
<keyword evidence="2" id="KW-0813">Transport</keyword>
<evidence type="ECO:0000256" key="5">
    <source>
        <dbReference type="ARBA" id="ARBA00022989"/>
    </source>
</evidence>
<dbReference type="Gene3D" id="1.20.5.110">
    <property type="match status" value="1"/>
</dbReference>
<keyword evidence="16" id="KW-1185">Reference proteome</keyword>
<reference evidence="15 16" key="1">
    <citation type="submission" date="2019-12" db="EMBL/GenBank/DDBJ databases">
        <authorList>
            <person name="Scholz U."/>
            <person name="Mascher M."/>
            <person name="Fiebig A."/>
        </authorList>
    </citation>
    <scope>NUCLEOTIDE SEQUENCE</scope>
</reference>
<dbReference type="CDD" id="cd15841">
    <property type="entry name" value="SNARE_Qc"/>
    <property type="match status" value="1"/>
</dbReference>
<dbReference type="EMBL" id="LR743591">
    <property type="protein sequence ID" value="CAA2618172.1"/>
    <property type="molecule type" value="Genomic_DNA"/>
</dbReference>
<dbReference type="GO" id="GO:0006886">
    <property type="term" value="P:intracellular protein transport"/>
    <property type="evidence" value="ECO:0007669"/>
    <property type="project" value="TreeGrafter"/>
</dbReference>
<gene>
    <name evidence="15" type="ORF">SI7747_04004339</name>
</gene>
<feature type="transmembrane region" description="Helical" evidence="13">
    <location>
        <begin position="219"/>
        <end position="237"/>
    </location>
</feature>
<evidence type="ECO:0000313" key="16">
    <source>
        <dbReference type="Proteomes" id="UP001189122"/>
    </source>
</evidence>
<evidence type="ECO:0000256" key="3">
    <source>
        <dbReference type="ARBA" id="ARBA00022692"/>
    </source>
</evidence>
<evidence type="ECO:0000256" key="8">
    <source>
        <dbReference type="ARBA" id="ARBA00023136"/>
    </source>
</evidence>
<dbReference type="GO" id="GO:0000149">
    <property type="term" value="F:SNARE binding"/>
    <property type="evidence" value="ECO:0007669"/>
    <property type="project" value="TreeGrafter"/>
</dbReference>
<dbReference type="GO" id="GO:0005484">
    <property type="term" value="F:SNAP receptor activity"/>
    <property type="evidence" value="ECO:0007669"/>
    <property type="project" value="TreeGrafter"/>
</dbReference>
<feature type="region of interest" description="Disordered" evidence="12">
    <location>
        <begin position="29"/>
        <end position="49"/>
    </location>
</feature>
<accession>A0A7I8IJ13</accession>
<evidence type="ECO:0000259" key="14">
    <source>
        <dbReference type="PROSITE" id="PS50192"/>
    </source>
</evidence>
<dbReference type="EMBL" id="CACRZD030000004">
    <property type="protein sequence ID" value="CAA6657889.1"/>
    <property type="molecule type" value="Genomic_DNA"/>
</dbReference>
<keyword evidence="8 13" id="KW-0472">Membrane</keyword>
<evidence type="ECO:0000256" key="9">
    <source>
        <dbReference type="ARBA" id="ARBA00037801"/>
    </source>
</evidence>
<name>A0A7I8IJ13_SPIIN</name>
<dbReference type="PROSITE" id="PS50192">
    <property type="entry name" value="T_SNARE"/>
    <property type="match status" value="1"/>
</dbReference>
<dbReference type="PANTHER" id="PTHR19957:SF285">
    <property type="entry name" value="SYNTAXIN-51-RELATED"/>
    <property type="match status" value="1"/>
</dbReference>
<dbReference type="GO" id="GO:0005794">
    <property type="term" value="C:Golgi apparatus"/>
    <property type="evidence" value="ECO:0007669"/>
    <property type="project" value="UniProtKB-SubCell"/>
</dbReference>
<dbReference type="GO" id="GO:0031201">
    <property type="term" value="C:SNARE complex"/>
    <property type="evidence" value="ECO:0007669"/>
    <property type="project" value="TreeGrafter"/>
</dbReference>
<dbReference type="FunFam" id="1.20.5.110:FF:000030">
    <property type="entry name" value="syntaxin-51 isoform X2"/>
    <property type="match status" value="1"/>
</dbReference>
<evidence type="ECO:0000256" key="2">
    <source>
        <dbReference type="ARBA" id="ARBA00022448"/>
    </source>
</evidence>
<dbReference type="AlphaFoldDB" id="A0A7I8IJ13"/>
<comment type="function">
    <text evidence="10">Vesicle trafficking protein that functions in the secretory pathway.</text>
</comment>
<dbReference type="SUPFAM" id="SSF58038">
    <property type="entry name" value="SNARE fusion complex"/>
    <property type="match status" value="1"/>
</dbReference>
<dbReference type="InterPro" id="IPR000727">
    <property type="entry name" value="T_SNARE_dom"/>
</dbReference>
<feature type="domain" description="T-SNARE coiled-coil homology" evidence="14">
    <location>
        <begin position="144"/>
        <end position="206"/>
    </location>
</feature>
<protein>
    <recommendedName>
        <fullName evidence="14">t-SNARE coiled-coil homology domain-containing protein</fullName>
    </recommendedName>
</protein>
<keyword evidence="6" id="KW-0333">Golgi apparatus</keyword>
<evidence type="ECO:0000256" key="6">
    <source>
        <dbReference type="ARBA" id="ARBA00023034"/>
    </source>
</evidence>
<proteinExistence type="inferred from homology"/>
<dbReference type="GO" id="GO:0048278">
    <property type="term" value="P:vesicle docking"/>
    <property type="evidence" value="ECO:0007669"/>
    <property type="project" value="TreeGrafter"/>
</dbReference>
<dbReference type="GO" id="GO:0010008">
    <property type="term" value="C:endosome membrane"/>
    <property type="evidence" value="ECO:0007669"/>
    <property type="project" value="UniProtKB-ARBA"/>
</dbReference>
<organism evidence="15">
    <name type="scientific">Spirodela intermedia</name>
    <name type="common">Intermediate duckweed</name>
    <dbReference type="NCBI Taxonomy" id="51605"/>
    <lineage>
        <taxon>Eukaryota</taxon>
        <taxon>Viridiplantae</taxon>
        <taxon>Streptophyta</taxon>
        <taxon>Embryophyta</taxon>
        <taxon>Tracheophyta</taxon>
        <taxon>Spermatophyta</taxon>
        <taxon>Magnoliopsida</taxon>
        <taxon>Liliopsida</taxon>
        <taxon>Araceae</taxon>
        <taxon>Lemnoideae</taxon>
        <taxon>Spirodela</taxon>
    </lineage>
</organism>
<dbReference type="InterPro" id="IPR045242">
    <property type="entry name" value="Syntaxin"/>
</dbReference>
<evidence type="ECO:0000256" key="12">
    <source>
        <dbReference type="SAM" id="MobiDB-lite"/>
    </source>
</evidence>
<evidence type="ECO:0000313" key="15">
    <source>
        <dbReference type="EMBL" id="CAA2618172.1"/>
    </source>
</evidence>
<dbReference type="SMART" id="SM00397">
    <property type="entry name" value="t_SNARE"/>
    <property type="match status" value="1"/>
</dbReference>
<dbReference type="Pfam" id="PF05739">
    <property type="entry name" value="SNARE"/>
    <property type="match status" value="1"/>
</dbReference>
<evidence type="ECO:0000256" key="1">
    <source>
        <dbReference type="ARBA" id="ARBA00009063"/>
    </source>
</evidence>
<dbReference type="GO" id="GO:0006906">
    <property type="term" value="P:vesicle fusion"/>
    <property type="evidence" value="ECO:0007669"/>
    <property type="project" value="TreeGrafter"/>
</dbReference>
<dbReference type="PANTHER" id="PTHR19957">
    <property type="entry name" value="SYNTAXIN"/>
    <property type="match status" value="1"/>
</dbReference>
<evidence type="ECO:0000256" key="11">
    <source>
        <dbReference type="ARBA" id="ARBA00060376"/>
    </source>
</evidence>
<keyword evidence="4" id="KW-0653">Protein transport</keyword>
<comment type="similarity">
    <text evidence="1">Belongs to the syntaxin family.</text>
</comment>
<evidence type="ECO:0000256" key="13">
    <source>
        <dbReference type="SAM" id="Phobius"/>
    </source>
</evidence>
<evidence type="ECO:0000256" key="10">
    <source>
        <dbReference type="ARBA" id="ARBA00054128"/>
    </source>
</evidence>
<sequence>MASSALDSWARDYGEAARLADEVATMVAEKGSSSSPFPGGTHQEARRQAPALRRKITILGARLDGLESLLSNIVALRPPPAEKELQRRWVMLANLRSKTKQMAAASNMLNFASREDLLGQGGKPADGVDRTAGLDSQGIIGLQRQIMKEQDDGLVRLEETVLSTKHIALAVNEELDLHARLIDRLDAHADSTNSRLQRVQKRLVILSRNAKGGCSCMCLLLSVISIVILAVVAWALVKYL</sequence>
<keyword evidence="5 13" id="KW-1133">Transmembrane helix</keyword>
<evidence type="ECO:0000256" key="4">
    <source>
        <dbReference type="ARBA" id="ARBA00022927"/>
    </source>
</evidence>
<comment type="subcellular location">
    <subcellularLocation>
        <location evidence="9">Golgi apparatus</location>
        <location evidence="9">trans-Golgi network membrane</location>
        <topology evidence="9">Single-pass type IV membrane protein</topology>
    </subcellularLocation>
    <subcellularLocation>
        <location evidence="11">Prevacuolar compartment membrane</location>
        <topology evidence="11">Single-pass type IV membrane protein</topology>
    </subcellularLocation>
</comment>
<keyword evidence="7" id="KW-0175">Coiled coil</keyword>